<dbReference type="STRING" id="1470563.SAMN05444000_104168"/>
<dbReference type="AlphaFoldDB" id="A0A1M6FUH3"/>
<name>A0A1M6FUH3_9RHOB</name>
<dbReference type="PANTHER" id="PTHR30627:SF2">
    <property type="entry name" value="PEPTIDOGLYCAN D,D-TRANSPEPTIDASE MRDA"/>
    <property type="match status" value="1"/>
</dbReference>
<evidence type="ECO:0000256" key="1">
    <source>
        <dbReference type="ARBA" id="ARBA00004167"/>
    </source>
</evidence>
<feature type="domain" description="Penicillin-binding protein dimerisation" evidence="16">
    <location>
        <begin position="63"/>
        <end position="236"/>
    </location>
</feature>
<dbReference type="InterPro" id="IPR012338">
    <property type="entry name" value="Beta-lactam/transpept-like"/>
</dbReference>
<keyword evidence="12 14" id="KW-0472">Membrane</keyword>
<dbReference type="PANTHER" id="PTHR30627">
    <property type="entry name" value="PEPTIDOGLYCAN D,D-TRANSPEPTIDASE"/>
    <property type="match status" value="1"/>
</dbReference>
<reference evidence="18" key="1">
    <citation type="submission" date="2016-11" db="EMBL/GenBank/DDBJ databases">
        <authorList>
            <person name="Varghese N."/>
            <person name="Submissions S."/>
        </authorList>
    </citation>
    <scope>NUCLEOTIDE SEQUENCE [LARGE SCALE GENOMIC DNA]</scope>
    <source>
        <strain evidence="18">DSM 100564</strain>
    </source>
</reference>
<dbReference type="InterPro" id="IPR017790">
    <property type="entry name" value="Penicillin-binding_protein_2"/>
</dbReference>
<feature type="transmembrane region" description="Helical" evidence="14">
    <location>
        <begin position="20"/>
        <end position="39"/>
    </location>
</feature>
<evidence type="ECO:0000256" key="11">
    <source>
        <dbReference type="ARBA" id="ARBA00022989"/>
    </source>
</evidence>
<keyword evidence="13" id="KW-0961">Cell wall biogenesis/degradation</keyword>
<evidence type="ECO:0000256" key="10">
    <source>
        <dbReference type="ARBA" id="ARBA00022984"/>
    </source>
</evidence>
<keyword evidence="17" id="KW-0808">Transferase</keyword>
<sequence length="648" mass="71221">MRRPNADSSESQRLLSRRAMLLGGVQLGFMGMLALRMRYLQVEQSDQFRLLAEENRVNIRLLPPARGEIFDRNGVALARNEPSYRITIVQEDAGDVDKVIERLSTLVELDEDSLNRAMAEMKRSAPFLPVTVADHVSWEEMSRVSVNAPALPGVTPEVGLSRQYPLQGDFAHVVGYVGPVSDYDLSKIANPDPLLRIPRFQIGKVGVEAKREGGLRGSAGTKRVEVNSVGRIMRELDRQEGDQGQDLQLTLDQNLQSYVQARLEGESAAAIVMDCRNGDLLAINSAPTFDPNLFVTGISVADYKALTDNKFRPLAAKSVQGTYPPGSTFKMITALAALEEGVFSSEDTVWCPGHLEVSDRRFHCWKRAGHGHMDLQKALRESCDVYFYEVALEIGIDKISTMAARLGLGVRHDIPLSGVARGLNPTRTWKEQVRGQNWVPGDTVNASIGQGFVLASPLQLAVMTARLASGLQINPRMVKSSNGVEEPVPEPAPLGLNENHLRQIRKAMFAVSNNRRGTAYGSRIVPEEFKLAGKTGTSQVRNITAAERAAGVTRNKDLPWERRDHALFVNFAPFDTPEIAVAVVVEHGGGGSTAAAPIARDITLQALYKGDPPLEAYPSRDRRKIKAQQERLRALMPDPQDVRGGTRT</sequence>
<dbReference type="EMBL" id="FQZQ01000004">
    <property type="protein sequence ID" value="SHJ01346.1"/>
    <property type="molecule type" value="Genomic_DNA"/>
</dbReference>
<keyword evidence="4" id="KW-0997">Cell inner membrane</keyword>
<evidence type="ECO:0000313" key="18">
    <source>
        <dbReference type="Proteomes" id="UP000183982"/>
    </source>
</evidence>
<keyword evidence="5" id="KW-0121">Carboxypeptidase</keyword>
<evidence type="ECO:0000256" key="4">
    <source>
        <dbReference type="ARBA" id="ARBA00022519"/>
    </source>
</evidence>
<keyword evidence="18" id="KW-1185">Reference proteome</keyword>
<feature type="domain" description="Penicillin-binding protein transpeptidase" evidence="15">
    <location>
        <begin position="269"/>
        <end position="602"/>
    </location>
</feature>
<dbReference type="InterPro" id="IPR050515">
    <property type="entry name" value="Beta-lactam/transpept"/>
</dbReference>
<keyword evidence="9" id="KW-0133">Cell shape</keyword>
<dbReference type="Proteomes" id="UP000183982">
    <property type="component" value="Unassembled WGS sequence"/>
</dbReference>
<evidence type="ECO:0000259" key="16">
    <source>
        <dbReference type="Pfam" id="PF03717"/>
    </source>
</evidence>
<dbReference type="Pfam" id="PF03717">
    <property type="entry name" value="PBP_dimer"/>
    <property type="match status" value="1"/>
</dbReference>
<dbReference type="GO" id="GO:0009002">
    <property type="term" value="F:serine-type D-Ala-D-Ala carboxypeptidase activity"/>
    <property type="evidence" value="ECO:0007669"/>
    <property type="project" value="InterPro"/>
</dbReference>
<dbReference type="Gene3D" id="3.40.710.10">
    <property type="entry name" value="DD-peptidase/beta-lactamase superfamily"/>
    <property type="match status" value="1"/>
</dbReference>
<accession>A0A1M6FUH3</accession>
<comment type="subcellular location">
    <subcellularLocation>
        <location evidence="2">Cell membrane</location>
    </subcellularLocation>
    <subcellularLocation>
        <location evidence="1">Membrane</location>
        <topology evidence="1">Single-pass membrane protein</topology>
    </subcellularLocation>
</comment>
<dbReference type="GO" id="GO:0071555">
    <property type="term" value="P:cell wall organization"/>
    <property type="evidence" value="ECO:0007669"/>
    <property type="project" value="UniProtKB-KW"/>
</dbReference>
<evidence type="ECO:0000256" key="3">
    <source>
        <dbReference type="ARBA" id="ARBA00022475"/>
    </source>
</evidence>
<dbReference type="GO" id="GO:0016740">
    <property type="term" value="F:transferase activity"/>
    <property type="evidence" value="ECO:0007669"/>
    <property type="project" value="UniProtKB-KW"/>
</dbReference>
<evidence type="ECO:0000256" key="9">
    <source>
        <dbReference type="ARBA" id="ARBA00022960"/>
    </source>
</evidence>
<evidence type="ECO:0000259" key="15">
    <source>
        <dbReference type="Pfam" id="PF00905"/>
    </source>
</evidence>
<dbReference type="InterPro" id="IPR005311">
    <property type="entry name" value="PBP_dimer"/>
</dbReference>
<evidence type="ECO:0000256" key="7">
    <source>
        <dbReference type="ARBA" id="ARBA00022692"/>
    </source>
</evidence>
<dbReference type="GO" id="GO:0009252">
    <property type="term" value="P:peptidoglycan biosynthetic process"/>
    <property type="evidence" value="ECO:0007669"/>
    <property type="project" value="UniProtKB-KW"/>
</dbReference>
<organism evidence="17 18">
    <name type="scientific">Shimia gijangensis</name>
    <dbReference type="NCBI Taxonomy" id="1470563"/>
    <lineage>
        <taxon>Bacteria</taxon>
        <taxon>Pseudomonadati</taxon>
        <taxon>Pseudomonadota</taxon>
        <taxon>Alphaproteobacteria</taxon>
        <taxon>Rhodobacterales</taxon>
        <taxon>Roseobacteraceae</taxon>
    </lineage>
</organism>
<dbReference type="SUPFAM" id="SSF56519">
    <property type="entry name" value="Penicillin binding protein dimerisation domain"/>
    <property type="match status" value="1"/>
</dbReference>
<dbReference type="Gene3D" id="3.90.1310.10">
    <property type="entry name" value="Penicillin-binding protein 2a (Domain 2)"/>
    <property type="match status" value="1"/>
</dbReference>
<evidence type="ECO:0000256" key="2">
    <source>
        <dbReference type="ARBA" id="ARBA00004236"/>
    </source>
</evidence>
<keyword evidence="3" id="KW-1003">Cell membrane</keyword>
<proteinExistence type="predicted"/>
<gene>
    <name evidence="17" type="ORF">SAMN05444000_104168</name>
</gene>
<dbReference type="GO" id="GO:0008360">
    <property type="term" value="P:regulation of cell shape"/>
    <property type="evidence" value="ECO:0007669"/>
    <property type="project" value="UniProtKB-KW"/>
</dbReference>
<protein>
    <submittedName>
        <fullName evidence="17">Peptidoglycan glycosyltransferase</fullName>
    </submittedName>
</protein>
<evidence type="ECO:0000313" key="17">
    <source>
        <dbReference type="EMBL" id="SHJ01346.1"/>
    </source>
</evidence>
<evidence type="ECO:0000256" key="5">
    <source>
        <dbReference type="ARBA" id="ARBA00022645"/>
    </source>
</evidence>
<evidence type="ECO:0000256" key="13">
    <source>
        <dbReference type="ARBA" id="ARBA00023316"/>
    </source>
</evidence>
<dbReference type="NCBIfam" id="TIGR03423">
    <property type="entry name" value="pbp2_mrdA"/>
    <property type="match status" value="1"/>
</dbReference>
<evidence type="ECO:0000256" key="8">
    <source>
        <dbReference type="ARBA" id="ARBA00022801"/>
    </source>
</evidence>
<evidence type="ECO:0000256" key="12">
    <source>
        <dbReference type="ARBA" id="ARBA00023136"/>
    </source>
</evidence>
<evidence type="ECO:0000256" key="14">
    <source>
        <dbReference type="SAM" id="Phobius"/>
    </source>
</evidence>
<dbReference type="Gene3D" id="3.30.1390.30">
    <property type="entry name" value="Penicillin-binding protein 2a, domain 3"/>
    <property type="match status" value="1"/>
</dbReference>
<dbReference type="Pfam" id="PF00905">
    <property type="entry name" value="Transpeptidase"/>
    <property type="match status" value="1"/>
</dbReference>
<dbReference type="InterPro" id="IPR036138">
    <property type="entry name" value="PBP_dimer_sf"/>
</dbReference>
<keyword evidence="8" id="KW-0378">Hydrolase</keyword>
<keyword evidence="11 14" id="KW-1133">Transmembrane helix</keyword>
<evidence type="ECO:0000256" key="6">
    <source>
        <dbReference type="ARBA" id="ARBA00022670"/>
    </source>
</evidence>
<dbReference type="SUPFAM" id="SSF56601">
    <property type="entry name" value="beta-lactamase/transpeptidase-like"/>
    <property type="match status" value="1"/>
</dbReference>
<keyword evidence="6" id="KW-0645">Protease</keyword>
<dbReference type="GO" id="GO:0005886">
    <property type="term" value="C:plasma membrane"/>
    <property type="evidence" value="ECO:0007669"/>
    <property type="project" value="UniProtKB-SubCell"/>
</dbReference>
<dbReference type="RefSeq" id="WP_073250278.1">
    <property type="nucleotide sequence ID" value="NZ_FQZQ01000004.1"/>
</dbReference>
<dbReference type="GO" id="GO:0008658">
    <property type="term" value="F:penicillin binding"/>
    <property type="evidence" value="ECO:0007669"/>
    <property type="project" value="InterPro"/>
</dbReference>
<dbReference type="GO" id="GO:0006508">
    <property type="term" value="P:proteolysis"/>
    <property type="evidence" value="ECO:0007669"/>
    <property type="project" value="UniProtKB-KW"/>
</dbReference>
<keyword evidence="10" id="KW-0573">Peptidoglycan synthesis</keyword>
<dbReference type="InterPro" id="IPR001460">
    <property type="entry name" value="PCN-bd_Tpept"/>
</dbReference>
<dbReference type="OrthoDB" id="9766847at2"/>
<keyword evidence="7 14" id="KW-0812">Transmembrane</keyword>
<dbReference type="GO" id="GO:0071972">
    <property type="term" value="F:peptidoglycan L,D-transpeptidase activity"/>
    <property type="evidence" value="ECO:0007669"/>
    <property type="project" value="TreeGrafter"/>
</dbReference>